<dbReference type="OrthoDB" id="5175656at2759"/>
<comment type="similarity">
    <text evidence="1">Belongs to the peptidase C69 family. Secernin subfamily.</text>
</comment>
<accession>N6U2F3</accession>
<evidence type="ECO:0000313" key="2">
    <source>
        <dbReference type="EMBL" id="ENN74801.1"/>
    </source>
</evidence>
<dbReference type="PANTHER" id="PTHR12994">
    <property type="entry name" value="SECERNIN"/>
    <property type="match status" value="1"/>
</dbReference>
<dbReference type="InterPro" id="IPR005322">
    <property type="entry name" value="Peptidase_C69"/>
</dbReference>
<dbReference type="AlphaFoldDB" id="N6U2F3"/>
<gene>
    <name evidence="2" type="ORF">YQE_08574</name>
</gene>
<dbReference type="HOGENOM" id="CLU_1373504_0_0_1"/>
<proteinExistence type="inferred from homology"/>
<dbReference type="PANTHER" id="PTHR12994:SF17">
    <property type="entry name" value="LD30995P"/>
    <property type="match status" value="1"/>
</dbReference>
<dbReference type="GO" id="GO:0016805">
    <property type="term" value="F:dipeptidase activity"/>
    <property type="evidence" value="ECO:0007669"/>
    <property type="project" value="InterPro"/>
</dbReference>
<dbReference type="EMBL" id="KB741028">
    <property type="protein sequence ID" value="ENN74801.1"/>
    <property type="molecule type" value="Genomic_DNA"/>
</dbReference>
<evidence type="ECO:0000256" key="1">
    <source>
        <dbReference type="ARBA" id="ARBA00005705"/>
    </source>
</evidence>
<name>N6U2F3_DENPD</name>
<organism evidence="2">
    <name type="scientific">Dendroctonus ponderosae</name>
    <name type="common">Mountain pine beetle</name>
    <dbReference type="NCBI Taxonomy" id="77166"/>
    <lineage>
        <taxon>Eukaryota</taxon>
        <taxon>Metazoa</taxon>
        <taxon>Ecdysozoa</taxon>
        <taxon>Arthropoda</taxon>
        <taxon>Hexapoda</taxon>
        <taxon>Insecta</taxon>
        <taxon>Pterygota</taxon>
        <taxon>Neoptera</taxon>
        <taxon>Endopterygota</taxon>
        <taxon>Coleoptera</taxon>
        <taxon>Polyphaga</taxon>
        <taxon>Cucujiformia</taxon>
        <taxon>Curculionidae</taxon>
        <taxon>Scolytinae</taxon>
        <taxon>Dendroctonus</taxon>
    </lineage>
</organism>
<dbReference type="GO" id="GO:0006508">
    <property type="term" value="P:proteolysis"/>
    <property type="evidence" value="ECO:0007669"/>
    <property type="project" value="InterPro"/>
</dbReference>
<dbReference type="GO" id="GO:0070004">
    <property type="term" value="F:cysteine-type exopeptidase activity"/>
    <property type="evidence" value="ECO:0007669"/>
    <property type="project" value="InterPro"/>
</dbReference>
<feature type="non-terminal residue" evidence="2">
    <location>
        <position position="1"/>
    </location>
</feature>
<reference evidence="2" key="1">
    <citation type="journal article" date="2013" name="Genome Biol.">
        <title>Draft genome of the mountain pine beetle, Dendroctonus ponderosae Hopkins, a major forest pest.</title>
        <authorList>
            <person name="Keeling C.I."/>
            <person name="Yuen M.M."/>
            <person name="Liao N.Y."/>
            <person name="Docking T.R."/>
            <person name="Chan S.K."/>
            <person name="Taylor G.A."/>
            <person name="Palmquist D.L."/>
            <person name="Jackman S.D."/>
            <person name="Nguyen A."/>
            <person name="Li M."/>
            <person name="Henderson H."/>
            <person name="Janes J.K."/>
            <person name="Zhao Y."/>
            <person name="Pandoh P."/>
            <person name="Moore R."/>
            <person name="Sperling F.A."/>
            <person name="Huber D.P."/>
            <person name="Birol I."/>
            <person name="Jones S.J."/>
            <person name="Bohlmann J."/>
        </authorList>
    </citation>
    <scope>NUCLEOTIDE SEQUENCE</scope>
</reference>
<protein>
    <submittedName>
        <fullName evidence="2">Uncharacterized protein</fullName>
    </submittedName>
</protein>
<sequence length="199" mass="23038">MGNRLNTLEVCSGQMKMMQSCDTFVVLPPLTKRGVVFGKNSDRPQGEVQEVVYFPATEAAGPETEMHVVMEAMDLRKSERKTYHTMVRRHKKGGRTSMDENCPEYSKMERTKGGLCPILDKERLEEEEELQMPLLHNPHTLYLLYTKAKDKEVESVLHNMESDCEYEVDKVITTVGEDLSEFDELFKDCVETEIKFYRQ</sequence>